<evidence type="ECO:0000256" key="2">
    <source>
        <dbReference type="ARBA" id="ARBA00023002"/>
    </source>
</evidence>
<reference evidence="4" key="1">
    <citation type="submission" date="2020-09" db="EMBL/GenBank/DDBJ databases">
        <title>Draft Genome Sequence of Paenibacillus sp. WST5.</title>
        <authorList>
            <person name="Bao Z."/>
        </authorList>
    </citation>
    <scope>NUCLEOTIDE SEQUENCE</scope>
    <source>
        <strain evidence="4">WST5</strain>
    </source>
</reference>
<dbReference type="AlphaFoldDB" id="A0A926KL76"/>
<keyword evidence="2 4" id="KW-0560">Oxidoreductase</keyword>
<keyword evidence="5" id="KW-1185">Reference proteome</keyword>
<dbReference type="InterPro" id="IPR003680">
    <property type="entry name" value="Flavodoxin_fold"/>
</dbReference>
<dbReference type="InterPro" id="IPR051545">
    <property type="entry name" value="NAD(P)H_dehydrogenase_qn"/>
</dbReference>
<dbReference type="SUPFAM" id="SSF52218">
    <property type="entry name" value="Flavoproteins"/>
    <property type="match status" value="1"/>
</dbReference>
<proteinExistence type="inferred from homology"/>
<name>A0A926KL76_9BACL</name>
<sequence length="197" mass="22616">MNVLIVASHPRTNSFTFAVADRFAQGLQDAGHRAELLDLYSIGFDPALREADEPVFSSTRKMYSPEVEAEIARMMKHEALAYVFPIWWYNMPAMLKGYIDRVWNDGIAYGSGKLHHERVLWLGLAGASREHFEKRHYDDMLKRQLNVGMASYAGIPVSKVEILYNTLDARPGLHERLLAQAYDLGFRYREMKGDVFE</sequence>
<dbReference type="Gene3D" id="3.40.50.360">
    <property type="match status" value="1"/>
</dbReference>
<dbReference type="EMBL" id="JACVVD010000001">
    <property type="protein sequence ID" value="MBD0378831.1"/>
    <property type="molecule type" value="Genomic_DNA"/>
</dbReference>
<organism evidence="4 5">
    <name type="scientific">Paenibacillus sedimenti</name>
    <dbReference type="NCBI Taxonomy" id="2770274"/>
    <lineage>
        <taxon>Bacteria</taxon>
        <taxon>Bacillati</taxon>
        <taxon>Bacillota</taxon>
        <taxon>Bacilli</taxon>
        <taxon>Bacillales</taxon>
        <taxon>Paenibacillaceae</taxon>
        <taxon>Paenibacillus</taxon>
    </lineage>
</organism>
<dbReference type="GO" id="GO:0005829">
    <property type="term" value="C:cytosol"/>
    <property type="evidence" value="ECO:0007669"/>
    <property type="project" value="TreeGrafter"/>
</dbReference>
<evidence type="ECO:0000313" key="5">
    <source>
        <dbReference type="Proteomes" id="UP000650466"/>
    </source>
</evidence>
<evidence type="ECO:0000256" key="1">
    <source>
        <dbReference type="ARBA" id="ARBA00006252"/>
    </source>
</evidence>
<evidence type="ECO:0000313" key="4">
    <source>
        <dbReference type="EMBL" id="MBD0378831.1"/>
    </source>
</evidence>
<dbReference type="PANTHER" id="PTHR10204">
    <property type="entry name" value="NAD P H OXIDOREDUCTASE-RELATED"/>
    <property type="match status" value="1"/>
</dbReference>
<comment type="caution">
    <text evidence="4">The sequence shown here is derived from an EMBL/GenBank/DDBJ whole genome shotgun (WGS) entry which is preliminary data.</text>
</comment>
<dbReference type="InterPro" id="IPR029039">
    <property type="entry name" value="Flavoprotein-like_sf"/>
</dbReference>
<dbReference type="Pfam" id="PF02525">
    <property type="entry name" value="Flavodoxin_2"/>
    <property type="match status" value="1"/>
</dbReference>
<dbReference type="EC" id="1.6.99.-" evidence="4"/>
<comment type="similarity">
    <text evidence="1">Belongs to the NAD(P)H dehydrogenase (quinone) family.</text>
</comment>
<dbReference type="RefSeq" id="WP_188172641.1">
    <property type="nucleotide sequence ID" value="NZ_JACVVD010000001.1"/>
</dbReference>
<gene>
    <name evidence="4" type="ORF">ICC18_01670</name>
</gene>
<feature type="domain" description="Flavodoxin-like fold" evidence="3">
    <location>
        <begin position="1"/>
        <end position="167"/>
    </location>
</feature>
<protein>
    <submittedName>
        <fullName evidence="4">NAD(P)H oxidoreductase</fullName>
        <ecNumber evidence="4">1.6.99.-</ecNumber>
    </submittedName>
</protein>
<dbReference type="GO" id="GO:0003955">
    <property type="term" value="F:NAD(P)H dehydrogenase (quinone) activity"/>
    <property type="evidence" value="ECO:0007669"/>
    <property type="project" value="TreeGrafter"/>
</dbReference>
<evidence type="ECO:0000259" key="3">
    <source>
        <dbReference type="Pfam" id="PF02525"/>
    </source>
</evidence>
<dbReference type="PANTHER" id="PTHR10204:SF34">
    <property type="entry name" value="NAD(P)H DEHYDROGENASE [QUINONE] 1 ISOFORM 1"/>
    <property type="match status" value="1"/>
</dbReference>
<dbReference type="NCBIfam" id="NF007280">
    <property type="entry name" value="PRK09739.1"/>
    <property type="match status" value="1"/>
</dbReference>
<dbReference type="Proteomes" id="UP000650466">
    <property type="component" value="Unassembled WGS sequence"/>
</dbReference>
<accession>A0A926KL76</accession>